<evidence type="ECO:0000256" key="7">
    <source>
        <dbReference type="ARBA" id="ARBA00023136"/>
    </source>
</evidence>
<dbReference type="CDD" id="cd03223">
    <property type="entry name" value="ABCD_peroxisomal_ALDP"/>
    <property type="match status" value="1"/>
</dbReference>
<dbReference type="SUPFAM" id="SSF52540">
    <property type="entry name" value="P-loop containing nucleoside triphosphate hydrolases"/>
    <property type="match status" value="1"/>
</dbReference>
<feature type="compositionally biased region" description="Acidic residues" evidence="8">
    <location>
        <begin position="1347"/>
        <end position="1356"/>
    </location>
</feature>
<evidence type="ECO:0000256" key="4">
    <source>
        <dbReference type="ARBA" id="ARBA00022741"/>
    </source>
</evidence>
<keyword evidence="6 9" id="KW-1133">Transmembrane helix</keyword>
<evidence type="ECO:0000256" key="8">
    <source>
        <dbReference type="SAM" id="MobiDB-lite"/>
    </source>
</evidence>
<feature type="compositionally biased region" description="Low complexity" evidence="8">
    <location>
        <begin position="244"/>
        <end position="257"/>
    </location>
</feature>
<dbReference type="InterPro" id="IPR050835">
    <property type="entry name" value="ABC_transporter_sub-D"/>
</dbReference>
<evidence type="ECO:0000256" key="3">
    <source>
        <dbReference type="ARBA" id="ARBA00022692"/>
    </source>
</evidence>
<feature type="compositionally biased region" description="Basic residues" evidence="8">
    <location>
        <begin position="78"/>
        <end position="88"/>
    </location>
</feature>
<dbReference type="PROSITE" id="PS50096">
    <property type="entry name" value="IQ"/>
    <property type="match status" value="1"/>
</dbReference>
<evidence type="ECO:0000313" key="11">
    <source>
        <dbReference type="EMBL" id="KAJ4462133.1"/>
    </source>
</evidence>
<evidence type="ECO:0000256" key="9">
    <source>
        <dbReference type="SAM" id="Phobius"/>
    </source>
</evidence>
<dbReference type="PANTHER" id="PTHR11384:SF59">
    <property type="entry name" value="LYSOSOMAL COBALAMIN TRANSPORTER ABCD4"/>
    <property type="match status" value="1"/>
</dbReference>
<dbReference type="EMBL" id="JAPMOS010000004">
    <property type="protein sequence ID" value="KAJ4462133.1"/>
    <property type="molecule type" value="Genomic_DNA"/>
</dbReference>
<dbReference type="SMART" id="SM00382">
    <property type="entry name" value="AAA"/>
    <property type="match status" value="1"/>
</dbReference>
<dbReference type="Pfam" id="PF06472">
    <property type="entry name" value="ABC_membrane_2"/>
    <property type="match status" value="1"/>
</dbReference>
<dbReference type="Pfam" id="PF00005">
    <property type="entry name" value="ABC_tran"/>
    <property type="match status" value="1"/>
</dbReference>
<keyword evidence="12" id="KW-1185">Reference proteome</keyword>
<evidence type="ECO:0000256" key="6">
    <source>
        <dbReference type="ARBA" id="ARBA00022989"/>
    </source>
</evidence>
<keyword evidence="5 11" id="KW-0067">ATP-binding</keyword>
<sequence>MPQFLRSATSPPYPPLGTPRSPPFRTFPAGIPAPYRGQLRPLAVSGVAPPNDRPPRGSIPSNIKDRMDKPPAVGPHVARMRPAIRRNGRSLPCPNNPGERLAPLLCPTRLATLPDAISRGAPPPAPETQLSAAPPRGVPGDAGLAAPARSTPLGGPPAGPRGSPLQIEHLADASLVPPGHGGLRPEVTHPLDPKLGARHTSPPASSHPGLTLPQPLPPVPPEAPNFPPGTTSEAALPPAPVVTPPASSAPPAAGPIPRRMASGRPPTAPAAKRRIPQPRVPLEQLLAQALQDIPPPAPIPEEEEEHQLVGTLDDDEAPATLPRPDHLGNPCDHLLGRYIRQLEGVTQGYTEVPPPTSGRPRKWRPAMPVVESEAVRVLVDAAAQGSIRHGEAALGSAQPNQPTNSGKNHEEEVVVIRSSRPATAIALATPTTAPAVTHAPPPGGEGDWEGDSTRQGPVEAVALPPIPPTVPAPPPPMPGEVAKARLRAELRQLAGQRRQLVGPVAAAIPSETPHQPLRPACPTPANASAPATSTAVIPAPRAPAAKSPSRYLSGWAARVSHPCRFQPLALGAPRPLRPTQAAVLLQRHVRRWLRWRAEQKQTTQAILRIQGLWRGTLVRSALRKLGPVVRLETRLHRMAMREMAFRLWRKHTRIRHVFRDRVHQRWVLWGYRLYLHLGVPPPGASVASAEGPAALAEKWYRWRLMAIAFVTWMYRTTIRRLAVANLYVSSQYGLIKGKFQKALINQNVPQFWDSVYYGILWYSLYAFLRATIVEAQALVAMTVRYYLSGAMHRAYLLDRGNILYKITRLDERIPNADQRITQDADLFSQLWAEVYSKTLDAPINIAYYGAWAWLDRGFLGPTALAGFYVVLFVAARFLMTSLARLVFRNEDLEGRFRAHHVRIRDSAEAITFYGGHGAEHSTVRQALMHLIKVRWAIIWRSWVLTAMTMVSAFFSDLGSYGLMGYFVFMTDAFHGLDPGQVAERIAQVRAPPSSFHPAPRLPAIDLGPTRTCVGGGWYPPLHDGWTGRYSEMAGMTSRVGQFLEVANDLAGRYNSPLGPAQAADATLLCVPSPPGSSALGRDPRFPAEEPPPPFEVHRLTVSAPDGRCLVAGPPTPRKEKRRHSGVGDGDNDRPILIWCVRAGATVWYGADLTLRLEPGFSLLVTGPNGCGKSTLLRVLAGMWPFFQANALRIPAPPGQQGAWRKVMFLPQQTYLIAGTLPAQVAYPEEEGVLSRDRFRALMDEVGLATVLNHVDPGVTCDWSQVLSPGEQQLVAIARLLFHRPRWAVLDEATTSLSNGRERHAYELLQRAQITYISVGHRPQLRAFHKGVLHLGLRGEGPQSCPPLEEEDFEGTEGDTRQGFYLERLPG</sequence>
<dbReference type="InterPro" id="IPR017871">
    <property type="entry name" value="ABC_transporter-like_CS"/>
</dbReference>
<reference evidence="11" key="1">
    <citation type="journal article" date="2022" name="bioRxiv">
        <title>Genomics of Preaxostyla Flagellates Illuminates Evolutionary Transitions and the Path Towards Mitochondrial Loss.</title>
        <authorList>
            <person name="Novak L.V.F."/>
            <person name="Treitli S.C."/>
            <person name="Pyrih J."/>
            <person name="Halakuc P."/>
            <person name="Pipaliya S.V."/>
            <person name="Vacek V."/>
            <person name="Brzon O."/>
            <person name="Soukal P."/>
            <person name="Eme L."/>
            <person name="Dacks J.B."/>
            <person name="Karnkowska A."/>
            <person name="Elias M."/>
            <person name="Hampl V."/>
        </authorList>
    </citation>
    <scope>NUCLEOTIDE SEQUENCE</scope>
    <source>
        <strain evidence="11">RCP-MX</strain>
    </source>
</reference>
<dbReference type="Gene3D" id="1.20.1560.10">
    <property type="entry name" value="ABC transporter type 1, transmembrane domain"/>
    <property type="match status" value="1"/>
</dbReference>
<dbReference type="InterPro" id="IPR036640">
    <property type="entry name" value="ABC1_TM_sf"/>
</dbReference>
<feature type="region of interest" description="Disordered" evidence="8">
    <location>
        <begin position="432"/>
        <end position="454"/>
    </location>
</feature>
<feature type="region of interest" description="Disordered" evidence="8">
    <location>
        <begin position="1105"/>
        <end position="1128"/>
    </location>
</feature>
<feature type="compositionally biased region" description="Polar residues" evidence="8">
    <location>
        <begin position="1"/>
        <end position="10"/>
    </location>
</feature>
<feature type="compositionally biased region" description="Polar residues" evidence="8">
    <location>
        <begin position="397"/>
        <end position="406"/>
    </location>
</feature>
<evidence type="ECO:0000259" key="10">
    <source>
        <dbReference type="PROSITE" id="PS50893"/>
    </source>
</evidence>
<dbReference type="CDD" id="cd23767">
    <property type="entry name" value="IQCD"/>
    <property type="match status" value="1"/>
</dbReference>
<feature type="region of interest" description="Disordered" evidence="8">
    <location>
        <begin position="1"/>
        <end position="98"/>
    </location>
</feature>
<feature type="compositionally biased region" description="Pro residues" evidence="8">
    <location>
        <begin position="214"/>
        <end position="227"/>
    </location>
</feature>
<organism evidence="11 12">
    <name type="scientific">Paratrimastix pyriformis</name>
    <dbReference type="NCBI Taxonomy" id="342808"/>
    <lineage>
        <taxon>Eukaryota</taxon>
        <taxon>Metamonada</taxon>
        <taxon>Preaxostyla</taxon>
        <taxon>Paratrimastigidae</taxon>
        <taxon>Paratrimastix</taxon>
    </lineage>
</organism>
<dbReference type="InterPro" id="IPR003593">
    <property type="entry name" value="AAA+_ATPase"/>
</dbReference>
<accession>A0ABQ8USM1</accession>
<feature type="transmembrane region" description="Helical" evidence="9">
    <location>
        <begin position="865"/>
        <end position="887"/>
    </location>
</feature>
<gene>
    <name evidence="11" type="ORF">PAPYR_1312</name>
</gene>
<dbReference type="PANTHER" id="PTHR11384">
    <property type="entry name" value="ATP-BINDING CASSETTE, SUB-FAMILY D MEMBER"/>
    <property type="match status" value="1"/>
</dbReference>
<dbReference type="SUPFAM" id="SSF90123">
    <property type="entry name" value="ABC transporter transmembrane region"/>
    <property type="match status" value="1"/>
</dbReference>
<dbReference type="GO" id="GO:0005524">
    <property type="term" value="F:ATP binding"/>
    <property type="evidence" value="ECO:0007669"/>
    <property type="project" value="UniProtKB-KW"/>
</dbReference>
<keyword evidence="7 9" id="KW-0472">Membrane</keyword>
<evidence type="ECO:0000313" key="12">
    <source>
        <dbReference type="Proteomes" id="UP001141327"/>
    </source>
</evidence>
<keyword evidence="2" id="KW-0813">Transport</keyword>
<comment type="similarity">
    <text evidence="1">Belongs to the ABC transporter superfamily. ABCD family. Peroxisomal fatty acyl CoA transporter (TC 3.A.1.203) subfamily.</text>
</comment>
<name>A0ABQ8USM1_9EUKA</name>
<evidence type="ECO:0000256" key="1">
    <source>
        <dbReference type="ARBA" id="ARBA00008575"/>
    </source>
</evidence>
<dbReference type="InterPro" id="IPR011527">
    <property type="entry name" value="ABC1_TM_dom"/>
</dbReference>
<evidence type="ECO:0000256" key="5">
    <source>
        <dbReference type="ARBA" id="ARBA00022840"/>
    </source>
</evidence>
<dbReference type="PROSITE" id="PS00211">
    <property type="entry name" value="ABC_TRANSPORTER_1"/>
    <property type="match status" value="1"/>
</dbReference>
<dbReference type="PROSITE" id="PS50893">
    <property type="entry name" value="ABC_TRANSPORTER_2"/>
    <property type="match status" value="1"/>
</dbReference>
<evidence type="ECO:0000256" key="2">
    <source>
        <dbReference type="ARBA" id="ARBA00022448"/>
    </source>
</evidence>
<protein>
    <submittedName>
        <fullName evidence="11">ATP-binding cassette sub-family D member 4</fullName>
    </submittedName>
</protein>
<feature type="domain" description="ABC transporter" evidence="10">
    <location>
        <begin position="1132"/>
        <end position="1364"/>
    </location>
</feature>
<feature type="region of interest" description="Disordered" evidence="8">
    <location>
        <begin position="1340"/>
        <end position="1370"/>
    </location>
</feature>
<dbReference type="InterPro" id="IPR003439">
    <property type="entry name" value="ABC_transporter-like_ATP-bd"/>
</dbReference>
<keyword evidence="4" id="KW-0547">Nucleotide-binding</keyword>
<dbReference type="Gene3D" id="3.40.50.300">
    <property type="entry name" value="P-loop containing nucleotide triphosphate hydrolases"/>
    <property type="match status" value="1"/>
</dbReference>
<feature type="region of interest" description="Disordered" evidence="8">
    <location>
        <begin position="114"/>
        <end position="278"/>
    </location>
</feature>
<feature type="region of interest" description="Disordered" evidence="8">
    <location>
        <begin position="392"/>
        <end position="411"/>
    </location>
</feature>
<feature type="compositionally biased region" description="Pro residues" evidence="8">
    <location>
        <begin position="11"/>
        <end position="22"/>
    </location>
</feature>
<proteinExistence type="inferred from homology"/>
<keyword evidence="3 9" id="KW-0812">Transmembrane</keyword>
<dbReference type="InterPro" id="IPR027417">
    <property type="entry name" value="P-loop_NTPase"/>
</dbReference>
<feature type="transmembrane region" description="Helical" evidence="9">
    <location>
        <begin position="942"/>
        <end position="968"/>
    </location>
</feature>
<dbReference type="Proteomes" id="UP001141327">
    <property type="component" value="Unassembled WGS sequence"/>
</dbReference>
<comment type="caution">
    <text evidence="11">The sequence shown here is derived from an EMBL/GenBank/DDBJ whole genome shotgun (WGS) entry which is preliminary data.</text>
</comment>